<dbReference type="eggNOG" id="ENOG502Z9YG">
    <property type="taxonomic scope" value="Bacteria"/>
</dbReference>
<accession>A6GEH5</accession>
<dbReference type="Proteomes" id="UP000005801">
    <property type="component" value="Unassembled WGS sequence"/>
</dbReference>
<keyword evidence="2" id="KW-1185">Reference proteome</keyword>
<dbReference type="AlphaFoldDB" id="A6GEH5"/>
<name>A6GEH5_9BACT</name>
<evidence type="ECO:0000313" key="1">
    <source>
        <dbReference type="EMBL" id="EDM75747.1"/>
    </source>
</evidence>
<dbReference type="InterPro" id="IPR046037">
    <property type="entry name" value="DUF5995"/>
</dbReference>
<evidence type="ECO:0000313" key="2">
    <source>
        <dbReference type="Proteomes" id="UP000005801"/>
    </source>
</evidence>
<reference evidence="1 2" key="1">
    <citation type="submission" date="2007-06" db="EMBL/GenBank/DDBJ databases">
        <authorList>
            <person name="Shimkets L."/>
            <person name="Ferriera S."/>
            <person name="Johnson J."/>
            <person name="Kravitz S."/>
            <person name="Beeson K."/>
            <person name="Sutton G."/>
            <person name="Rogers Y.-H."/>
            <person name="Friedman R."/>
            <person name="Frazier M."/>
            <person name="Venter J.C."/>
        </authorList>
    </citation>
    <scope>NUCLEOTIDE SEQUENCE [LARGE SCALE GENOMIC DNA]</scope>
    <source>
        <strain evidence="1 2">SIR-1</strain>
    </source>
</reference>
<dbReference type="Pfam" id="PF19458">
    <property type="entry name" value="DUF5995"/>
    <property type="match status" value="1"/>
</dbReference>
<dbReference type="EMBL" id="ABCS01000082">
    <property type="protein sequence ID" value="EDM75747.1"/>
    <property type="molecule type" value="Genomic_DNA"/>
</dbReference>
<dbReference type="OrthoDB" id="583431at2"/>
<protein>
    <submittedName>
        <fullName evidence="1">Uncharacterized protein</fullName>
    </submittedName>
</protein>
<proteinExistence type="predicted"/>
<comment type="caution">
    <text evidence="1">The sequence shown here is derived from an EMBL/GenBank/DDBJ whole genome shotgun (WGS) entry which is preliminary data.</text>
</comment>
<dbReference type="STRING" id="391625.PPSIR1_27733"/>
<sequence length="247" mass="27012">MAAETIDEVIAELDRVLEWARREDSRVGYFAALYRKVTVQVKAGIEAGEFDDGPRMEALDVAFANRYLDALATYRSGRRPVGAWDLAFRASGAWMPTVIQHLLIAMNAHINLDLGVAAATVAPGAALADLELDFNRINDVLASLVDEVKAELAQIWKPLGPLDRLSGSLEDVAVNFSMVKAREAAWALASELAHQDARAQAETIAARDAWAVAFGHGLWRPPIGRLALLLIRLGETRDVSENIEILM</sequence>
<dbReference type="RefSeq" id="WP_006975115.1">
    <property type="nucleotide sequence ID" value="NZ_ABCS01000082.1"/>
</dbReference>
<gene>
    <name evidence="1" type="ORF">PPSIR1_27733</name>
</gene>
<organism evidence="1 2">
    <name type="scientific">Plesiocystis pacifica SIR-1</name>
    <dbReference type="NCBI Taxonomy" id="391625"/>
    <lineage>
        <taxon>Bacteria</taxon>
        <taxon>Pseudomonadati</taxon>
        <taxon>Myxococcota</taxon>
        <taxon>Polyangia</taxon>
        <taxon>Nannocystales</taxon>
        <taxon>Nannocystaceae</taxon>
        <taxon>Plesiocystis</taxon>
    </lineage>
</organism>